<name>A0AAU1UJG8_9ACTN</name>
<dbReference type="EMBL" id="CP108195">
    <property type="protein sequence ID" value="WTS17386.1"/>
    <property type="molecule type" value="Genomic_DNA"/>
</dbReference>
<accession>A0AAU1UJG8</accession>
<dbReference type="PANTHER" id="PTHR30055:SF151">
    <property type="entry name" value="TRANSCRIPTIONAL REGULATORY PROTEIN"/>
    <property type="match status" value="1"/>
</dbReference>
<dbReference type="InterPro" id="IPR009057">
    <property type="entry name" value="Homeodomain-like_sf"/>
</dbReference>
<dbReference type="GO" id="GO:0003700">
    <property type="term" value="F:DNA-binding transcription factor activity"/>
    <property type="evidence" value="ECO:0007669"/>
    <property type="project" value="TreeGrafter"/>
</dbReference>
<dbReference type="SUPFAM" id="SSF46689">
    <property type="entry name" value="Homeodomain-like"/>
    <property type="match status" value="1"/>
</dbReference>
<dbReference type="InterPro" id="IPR004111">
    <property type="entry name" value="Repressor_TetR_C"/>
</dbReference>
<feature type="region of interest" description="Disordered" evidence="5">
    <location>
        <begin position="1"/>
        <end position="26"/>
    </location>
</feature>
<evidence type="ECO:0000313" key="7">
    <source>
        <dbReference type="EMBL" id="WTS17386.1"/>
    </source>
</evidence>
<dbReference type="PANTHER" id="PTHR30055">
    <property type="entry name" value="HTH-TYPE TRANSCRIPTIONAL REGULATOR RUTR"/>
    <property type="match status" value="1"/>
</dbReference>
<dbReference type="GO" id="GO:0045892">
    <property type="term" value="P:negative regulation of DNA-templated transcription"/>
    <property type="evidence" value="ECO:0007669"/>
    <property type="project" value="InterPro"/>
</dbReference>
<dbReference type="SUPFAM" id="SSF48498">
    <property type="entry name" value="Tetracyclin repressor-like, C-terminal domain"/>
    <property type="match status" value="1"/>
</dbReference>
<dbReference type="InterPro" id="IPR001647">
    <property type="entry name" value="HTH_TetR"/>
</dbReference>
<sequence length="243" mass="26487">MAKNTATAAPTERSGGDAARQPTRRERRTLRQEAAVNAAFTLAEREGVAGLTMRRLGQELDVDAAVLYRLFRDKDELLLAVCERTIETILGEIGEVPGDEPWQDTLRRIAEATWQVQTRFPAITVLTFARTTGGPCEARLVELQLATFTRSGLAPAAAVLYYRTFVDTALGLCAHSAALSSLDPEVREKDATAWTRVYAHLPADEYPATRAHIDQLSSVSQKALYDTAVEAVIAAIERAADGS</sequence>
<evidence type="ECO:0000259" key="6">
    <source>
        <dbReference type="PROSITE" id="PS50977"/>
    </source>
</evidence>
<evidence type="ECO:0000256" key="5">
    <source>
        <dbReference type="SAM" id="MobiDB-lite"/>
    </source>
</evidence>
<dbReference type="InterPro" id="IPR050109">
    <property type="entry name" value="HTH-type_TetR-like_transc_reg"/>
</dbReference>
<dbReference type="GO" id="GO:0000976">
    <property type="term" value="F:transcription cis-regulatory region binding"/>
    <property type="evidence" value="ECO:0007669"/>
    <property type="project" value="TreeGrafter"/>
</dbReference>
<proteinExistence type="predicted"/>
<dbReference type="Gene3D" id="1.10.357.10">
    <property type="entry name" value="Tetracycline Repressor, domain 2"/>
    <property type="match status" value="1"/>
</dbReference>
<gene>
    <name evidence="7" type="ORF">OHU69_43935</name>
</gene>
<feature type="DNA-binding region" description="H-T-H motif" evidence="4">
    <location>
        <begin position="52"/>
        <end position="71"/>
    </location>
</feature>
<keyword evidence="2 4" id="KW-0238">DNA-binding</keyword>
<reference evidence="7" key="1">
    <citation type="submission" date="2022-10" db="EMBL/GenBank/DDBJ databases">
        <title>The complete genomes of actinobacterial strains from the NBC collection.</title>
        <authorList>
            <person name="Joergensen T.S."/>
            <person name="Alvarez Arevalo M."/>
            <person name="Sterndorff E.B."/>
            <person name="Faurdal D."/>
            <person name="Vuksanovic O."/>
            <person name="Mourched A.-S."/>
            <person name="Charusanti P."/>
            <person name="Shaw S."/>
            <person name="Blin K."/>
            <person name="Weber T."/>
        </authorList>
    </citation>
    <scope>NUCLEOTIDE SEQUENCE</scope>
    <source>
        <strain evidence="7">NBC_00119</strain>
    </source>
</reference>
<keyword evidence="3" id="KW-0804">Transcription</keyword>
<dbReference type="Pfam" id="PF02909">
    <property type="entry name" value="TetR_C_1"/>
    <property type="match status" value="1"/>
</dbReference>
<dbReference type="Gene3D" id="1.10.10.60">
    <property type="entry name" value="Homeodomain-like"/>
    <property type="match status" value="1"/>
</dbReference>
<evidence type="ECO:0000256" key="3">
    <source>
        <dbReference type="ARBA" id="ARBA00023163"/>
    </source>
</evidence>
<protein>
    <submittedName>
        <fullName evidence="7">TetR/AcrR family transcriptional regulator</fullName>
    </submittedName>
</protein>
<dbReference type="PROSITE" id="PS50977">
    <property type="entry name" value="HTH_TETR_2"/>
    <property type="match status" value="1"/>
</dbReference>
<dbReference type="AlphaFoldDB" id="A0AAU1UJG8"/>
<dbReference type="InterPro" id="IPR036271">
    <property type="entry name" value="Tet_transcr_reg_TetR-rel_C_sf"/>
</dbReference>
<organism evidence="7">
    <name type="scientific">Streptomyces sp. NBC_00119</name>
    <dbReference type="NCBI Taxonomy" id="2975659"/>
    <lineage>
        <taxon>Bacteria</taxon>
        <taxon>Bacillati</taxon>
        <taxon>Actinomycetota</taxon>
        <taxon>Actinomycetes</taxon>
        <taxon>Kitasatosporales</taxon>
        <taxon>Streptomycetaceae</taxon>
        <taxon>Streptomyces</taxon>
    </lineage>
</organism>
<evidence type="ECO:0000256" key="4">
    <source>
        <dbReference type="PROSITE-ProRule" id="PRU00335"/>
    </source>
</evidence>
<feature type="domain" description="HTH tetR-type" evidence="6">
    <location>
        <begin position="29"/>
        <end position="89"/>
    </location>
</feature>
<evidence type="ECO:0000256" key="2">
    <source>
        <dbReference type="ARBA" id="ARBA00023125"/>
    </source>
</evidence>
<evidence type="ECO:0000256" key="1">
    <source>
        <dbReference type="ARBA" id="ARBA00023015"/>
    </source>
</evidence>
<keyword evidence="1" id="KW-0805">Transcription regulation</keyword>
<dbReference type="Pfam" id="PF00440">
    <property type="entry name" value="TetR_N"/>
    <property type="match status" value="1"/>
</dbReference>